<dbReference type="VEuPathDB" id="FungiDB:TREMEDRAFT_43264"/>
<evidence type="ECO:0000256" key="4">
    <source>
        <dbReference type="ARBA" id="ARBA00022771"/>
    </source>
</evidence>
<keyword evidence="6" id="KW-0539">Nucleus</keyword>
<dbReference type="Proteomes" id="UP000289152">
    <property type="component" value="Unassembled WGS sequence"/>
</dbReference>
<reference evidence="9 10" key="1">
    <citation type="submission" date="2016-06" db="EMBL/GenBank/DDBJ databases">
        <title>Evolution of pathogenesis and genome organization in the Tremellales.</title>
        <authorList>
            <person name="Cuomo C."/>
            <person name="Litvintseva A."/>
            <person name="Heitman J."/>
            <person name="Chen Y."/>
            <person name="Sun S."/>
            <person name="Springer D."/>
            <person name="Dromer F."/>
            <person name="Young S."/>
            <person name="Zeng Q."/>
            <person name="Chapman S."/>
            <person name="Gujja S."/>
            <person name="Saif S."/>
            <person name="Birren B."/>
        </authorList>
    </citation>
    <scope>NUCLEOTIDE SEQUENCE [LARGE SCALE GENOMIC DNA]</scope>
    <source>
        <strain evidence="9 10">ATCC 28783</strain>
    </source>
</reference>
<dbReference type="FunCoup" id="A0A4Q1BKF5">
    <property type="interactions" value="2"/>
</dbReference>
<comment type="subcellular location">
    <subcellularLocation>
        <location evidence="1">Nucleus</location>
    </subcellularLocation>
</comment>
<keyword evidence="3" id="KW-0677">Repeat</keyword>
<dbReference type="GO" id="GO:0000981">
    <property type="term" value="F:DNA-binding transcription factor activity, RNA polymerase II-specific"/>
    <property type="evidence" value="ECO:0007669"/>
    <property type="project" value="InterPro"/>
</dbReference>
<dbReference type="CDD" id="cd12148">
    <property type="entry name" value="fungal_TF_MHR"/>
    <property type="match status" value="1"/>
</dbReference>
<name>A0A4Q1BKF5_TREME</name>
<dbReference type="GO" id="GO:0005634">
    <property type="term" value="C:nucleus"/>
    <property type="evidence" value="ECO:0007669"/>
    <property type="project" value="UniProtKB-SubCell"/>
</dbReference>
<feature type="region of interest" description="Disordered" evidence="7">
    <location>
        <begin position="1"/>
        <end position="46"/>
    </location>
</feature>
<keyword evidence="2" id="KW-0479">Metal-binding</keyword>
<dbReference type="Pfam" id="PF04082">
    <property type="entry name" value="Fungal_trans"/>
    <property type="match status" value="1"/>
</dbReference>
<dbReference type="GO" id="GO:0008270">
    <property type="term" value="F:zinc ion binding"/>
    <property type="evidence" value="ECO:0007669"/>
    <property type="project" value="UniProtKB-KW"/>
</dbReference>
<protein>
    <recommendedName>
        <fullName evidence="8">Xylanolytic transcriptional activator regulatory domain-containing protein</fullName>
    </recommendedName>
</protein>
<evidence type="ECO:0000256" key="1">
    <source>
        <dbReference type="ARBA" id="ARBA00004123"/>
    </source>
</evidence>
<dbReference type="AlphaFoldDB" id="A0A4Q1BKF5"/>
<keyword evidence="5" id="KW-0862">Zinc</keyword>
<evidence type="ECO:0000313" key="10">
    <source>
        <dbReference type="Proteomes" id="UP000289152"/>
    </source>
</evidence>
<gene>
    <name evidence="9" type="ORF">M231_04446</name>
</gene>
<evidence type="ECO:0000259" key="8">
    <source>
        <dbReference type="Pfam" id="PF04082"/>
    </source>
</evidence>
<evidence type="ECO:0000256" key="2">
    <source>
        <dbReference type="ARBA" id="ARBA00022723"/>
    </source>
</evidence>
<dbReference type="OrthoDB" id="1405595at2759"/>
<dbReference type="InterPro" id="IPR007219">
    <property type="entry name" value="XnlR_reg_dom"/>
</dbReference>
<evidence type="ECO:0000313" key="9">
    <source>
        <dbReference type="EMBL" id="RXK38273.1"/>
    </source>
</evidence>
<dbReference type="GO" id="GO:0006351">
    <property type="term" value="P:DNA-templated transcription"/>
    <property type="evidence" value="ECO:0007669"/>
    <property type="project" value="InterPro"/>
</dbReference>
<keyword evidence="4" id="KW-0863">Zinc-finger</keyword>
<evidence type="ECO:0000256" key="3">
    <source>
        <dbReference type="ARBA" id="ARBA00022737"/>
    </source>
</evidence>
<dbReference type="STRING" id="5217.A0A4Q1BKF5"/>
<feature type="domain" description="Xylanolytic transcriptional activator regulatory" evidence="8">
    <location>
        <begin position="152"/>
        <end position="338"/>
    </location>
</feature>
<feature type="compositionally biased region" description="Polar residues" evidence="7">
    <location>
        <begin position="37"/>
        <end position="46"/>
    </location>
</feature>
<evidence type="ECO:0000256" key="6">
    <source>
        <dbReference type="ARBA" id="ARBA00023242"/>
    </source>
</evidence>
<organism evidence="9 10">
    <name type="scientific">Tremella mesenterica</name>
    <name type="common">Jelly fungus</name>
    <dbReference type="NCBI Taxonomy" id="5217"/>
    <lineage>
        <taxon>Eukaryota</taxon>
        <taxon>Fungi</taxon>
        <taxon>Dikarya</taxon>
        <taxon>Basidiomycota</taxon>
        <taxon>Agaricomycotina</taxon>
        <taxon>Tremellomycetes</taxon>
        <taxon>Tremellales</taxon>
        <taxon>Tremellaceae</taxon>
        <taxon>Tremella</taxon>
    </lineage>
</organism>
<dbReference type="InterPro" id="IPR051059">
    <property type="entry name" value="VerF-like"/>
</dbReference>
<evidence type="ECO:0000256" key="7">
    <source>
        <dbReference type="SAM" id="MobiDB-lite"/>
    </source>
</evidence>
<comment type="caution">
    <text evidence="9">The sequence shown here is derived from an EMBL/GenBank/DDBJ whole genome shotgun (WGS) entry which is preliminary data.</text>
</comment>
<feature type="compositionally biased region" description="Low complexity" evidence="7">
    <location>
        <begin position="22"/>
        <end position="36"/>
    </location>
</feature>
<dbReference type="InParanoid" id="A0A4Q1BKF5"/>
<dbReference type="PANTHER" id="PTHR40626">
    <property type="entry name" value="MIP31509P"/>
    <property type="match status" value="1"/>
</dbReference>
<dbReference type="GO" id="GO:0000785">
    <property type="term" value="C:chromatin"/>
    <property type="evidence" value="ECO:0007669"/>
    <property type="project" value="TreeGrafter"/>
</dbReference>
<dbReference type="PANTHER" id="PTHR40626:SF11">
    <property type="entry name" value="ZINC FINGER PROTEIN YPR022C"/>
    <property type="match status" value="1"/>
</dbReference>
<sequence>MQRHEKRNICKSGSYLKRDHTPTSSQGGPTSSISNSYPQSNKRSASSMYPAYQNGVVGGSHGYIMGYEGMWQNDPWDAVFNDAIAGSWAPESVASTSAVGMGWGVGIGASRMQESAERGQSVFVDGAWLQRLKAAYPDMDLSSTFVNNSLCVYWSDVAPVYPFIHRGTFDLFTAPSELIIMMVIIGASASHTITQNFRSVVKRVRGQLVQQCGLDMALSTLQTFSLCHMHDVWYGNAESLFEAQVMWPIMVSHARKKGIGVAGPPDHEARGEEAWAMWAKDEERRRAAFCVLLLDTQASMFWNQHVSRQLSIFAHNLQLPSPRSQWEATTASDWMRSRSPPPASPTLPRDKSGYLPGLHPEFMVNNIPDGYAAAVMSALGRERPLPFMVDAENSLGVEMILCGLMAIAWDCRTRGGMGIRLQDGMKHWRYVVFHALINLRIAWEESTNHLERSPELYKIRDTFAVSVVSVLADIPMLQVAAGAKTVCGAPIGERQFEDARRRLRLWAKTDDAWKCVWQCARYLKMAITGPWGVYSSWGVFLSTLVIWSYAWAARPDAPLAPPHPASDLGVWKLFDDILEAKERLDVIDGGVGDLISCVAERLEGGEEVEREEANLLWRLIQS</sequence>
<dbReference type="GO" id="GO:0000978">
    <property type="term" value="F:RNA polymerase II cis-regulatory region sequence-specific DNA binding"/>
    <property type="evidence" value="ECO:0007669"/>
    <property type="project" value="InterPro"/>
</dbReference>
<proteinExistence type="predicted"/>
<feature type="region of interest" description="Disordered" evidence="7">
    <location>
        <begin position="328"/>
        <end position="350"/>
    </location>
</feature>
<evidence type="ECO:0000256" key="5">
    <source>
        <dbReference type="ARBA" id="ARBA00022833"/>
    </source>
</evidence>
<dbReference type="EMBL" id="SDIL01000050">
    <property type="protein sequence ID" value="RXK38273.1"/>
    <property type="molecule type" value="Genomic_DNA"/>
</dbReference>
<keyword evidence="10" id="KW-1185">Reference proteome</keyword>
<accession>A0A4Q1BKF5</accession>